<dbReference type="InterPro" id="IPR005814">
    <property type="entry name" value="Aminotrans_3"/>
</dbReference>
<comment type="caution">
    <text evidence="4">The sequence shown here is derived from an EMBL/GenBank/DDBJ whole genome shotgun (WGS) entry which is preliminary data.</text>
</comment>
<evidence type="ECO:0000256" key="3">
    <source>
        <dbReference type="RuleBase" id="RU003560"/>
    </source>
</evidence>
<keyword evidence="5" id="KW-1185">Reference proteome</keyword>
<dbReference type="InterPro" id="IPR015422">
    <property type="entry name" value="PyrdxlP-dep_Trfase_small"/>
</dbReference>
<dbReference type="Proteomes" id="UP001147747">
    <property type="component" value="Unassembled WGS sequence"/>
</dbReference>
<dbReference type="GO" id="GO:0008483">
    <property type="term" value="F:transaminase activity"/>
    <property type="evidence" value="ECO:0007669"/>
    <property type="project" value="InterPro"/>
</dbReference>
<dbReference type="InterPro" id="IPR015421">
    <property type="entry name" value="PyrdxlP-dep_Trfase_major"/>
</dbReference>
<dbReference type="GeneID" id="81365083"/>
<comment type="cofactor">
    <cofactor evidence="1">
        <name>pyridoxal 5'-phosphate</name>
        <dbReference type="ChEBI" id="CHEBI:597326"/>
    </cofactor>
</comment>
<dbReference type="InterPro" id="IPR015424">
    <property type="entry name" value="PyrdxlP-dep_Trfase"/>
</dbReference>
<reference evidence="4" key="2">
    <citation type="journal article" date="2023" name="IMA Fungus">
        <title>Comparative genomic study of the Penicillium genus elucidates a diverse pangenome and 15 lateral gene transfer events.</title>
        <authorList>
            <person name="Petersen C."/>
            <person name="Sorensen T."/>
            <person name="Nielsen M.R."/>
            <person name="Sondergaard T.E."/>
            <person name="Sorensen J.L."/>
            <person name="Fitzpatrick D.A."/>
            <person name="Frisvad J.C."/>
            <person name="Nielsen K.L."/>
        </authorList>
    </citation>
    <scope>NUCLEOTIDE SEQUENCE</scope>
    <source>
        <strain evidence="4">IBT 29677</strain>
    </source>
</reference>
<name>A0A9W9W774_9EURO</name>
<dbReference type="GO" id="GO:0030170">
    <property type="term" value="F:pyridoxal phosphate binding"/>
    <property type="evidence" value="ECO:0007669"/>
    <property type="project" value="InterPro"/>
</dbReference>
<evidence type="ECO:0000313" key="5">
    <source>
        <dbReference type="Proteomes" id="UP001147747"/>
    </source>
</evidence>
<dbReference type="PANTHER" id="PTHR43713:SF3">
    <property type="entry name" value="GLUTAMATE-1-SEMIALDEHYDE 2,1-AMINOMUTASE 1, CHLOROPLASTIC-RELATED"/>
    <property type="match status" value="1"/>
</dbReference>
<gene>
    <name evidence="4" type="ORF">N7509_001466</name>
</gene>
<dbReference type="PANTHER" id="PTHR43713">
    <property type="entry name" value="GLUTAMATE-1-SEMIALDEHYDE 2,1-AMINOMUTASE"/>
    <property type="match status" value="1"/>
</dbReference>
<reference evidence="4" key="1">
    <citation type="submission" date="2022-12" db="EMBL/GenBank/DDBJ databases">
        <authorList>
            <person name="Petersen C."/>
        </authorList>
    </citation>
    <scope>NUCLEOTIDE SEQUENCE</scope>
    <source>
        <strain evidence="4">IBT 29677</strain>
    </source>
</reference>
<accession>A0A9W9W774</accession>
<keyword evidence="2 3" id="KW-0663">Pyridoxal phosphate</keyword>
<comment type="similarity">
    <text evidence="3">Belongs to the class-III pyridoxal-phosphate-dependent aminotransferase family.</text>
</comment>
<organism evidence="4 5">
    <name type="scientific">Penicillium cosmopolitanum</name>
    <dbReference type="NCBI Taxonomy" id="1131564"/>
    <lineage>
        <taxon>Eukaryota</taxon>
        <taxon>Fungi</taxon>
        <taxon>Dikarya</taxon>
        <taxon>Ascomycota</taxon>
        <taxon>Pezizomycotina</taxon>
        <taxon>Eurotiomycetes</taxon>
        <taxon>Eurotiomycetidae</taxon>
        <taxon>Eurotiales</taxon>
        <taxon>Aspergillaceae</taxon>
        <taxon>Penicillium</taxon>
    </lineage>
</organism>
<dbReference type="AlphaFoldDB" id="A0A9W9W774"/>
<evidence type="ECO:0000313" key="4">
    <source>
        <dbReference type="EMBL" id="KAJ5407583.1"/>
    </source>
</evidence>
<dbReference type="PIRSF" id="PIRSF000521">
    <property type="entry name" value="Transaminase_4ab_Lys_Orn"/>
    <property type="match status" value="1"/>
</dbReference>
<dbReference type="OrthoDB" id="425114at2759"/>
<protein>
    <recommendedName>
        <fullName evidence="6">Glutamate-1-semialdehyde 2,1-aminomutase</fullName>
    </recommendedName>
</protein>
<dbReference type="Gene3D" id="3.90.1150.10">
    <property type="entry name" value="Aspartate Aminotransferase, domain 1"/>
    <property type="match status" value="1"/>
</dbReference>
<dbReference type="Pfam" id="PF00202">
    <property type="entry name" value="Aminotran_3"/>
    <property type="match status" value="1"/>
</dbReference>
<evidence type="ECO:0000256" key="2">
    <source>
        <dbReference type="ARBA" id="ARBA00022898"/>
    </source>
</evidence>
<dbReference type="Gene3D" id="3.40.640.10">
    <property type="entry name" value="Type I PLP-dependent aspartate aminotransferase-like (Major domain)"/>
    <property type="match status" value="1"/>
</dbReference>
<dbReference type="RefSeq" id="XP_056491898.1">
    <property type="nucleotide sequence ID" value="XM_056626103.1"/>
</dbReference>
<evidence type="ECO:0000256" key="1">
    <source>
        <dbReference type="ARBA" id="ARBA00001933"/>
    </source>
</evidence>
<sequence length="421" mass="45764">MAELALTIKLNSLIEQYTTTNPKSKVAFGKAQEVLPAGSTRSVLYSTPFPLVIDSAEGCTITSLDGQKYIDFVSDFSAGLYGHSHPVIHKAIHDALAKGFNLGGIITQEAQLGQILCDRFPSIERVRFCNSGTEANMYALATALEYTKRKKVLVFKEGYHGGTLSFSAAGNSSPLNLPHEYVFGTYNDIETTRPLIDNTIGAILIEPMQAVGGMKPSSKDFLQSLRDAADKYGVVLIFDEVVTSRFHFHGLQGAWKVTPDLTTLGKYLGGGFSFGAFGGRAQIMSLFDPTAAGTQTLSHSGTFNNNVFSMTAAVAASQLVTQRSLSRINGLGDRLREKGNEIAHAAGYESIEFTGYGSAVGVHFHGSSDADLRDAFYFHLIREGIFIGRRGFISLNLQHTDAEIDRVLKAIQQFVEDYSQI</sequence>
<dbReference type="SUPFAM" id="SSF53383">
    <property type="entry name" value="PLP-dependent transferases"/>
    <property type="match status" value="1"/>
</dbReference>
<evidence type="ECO:0008006" key="6">
    <source>
        <dbReference type="Google" id="ProtNLM"/>
    </source>
</evidence>
<dbReference type="EMBL" id="JAPZBU010000004">
    <property type="protein sequence ID" value="KAJ5407583.1"/>
    <property type="molecule type" value="Genomic_DNA"/>
</dbReference>
<proteinExistence type="inferred from homology"/>